<protein>
    <submittedName>
        <fullName evidence="1">Uncharacterized protein</fullName>
    </submittedName>
</protein>
<proteinExistence type="predicted"/>
<accession>A0ACB8E6Y5</accession>
<organism evidence="1 2">
    <name type="scientific">Sphaerodactylus townsendi</name>
    <dbReference type="NCBI Taxonomy" id="933632"/>
    <lineage>
        <taxon>Eukaryota</taxon>
        <taxon>Metazoa</taxon>
        <taxon>Chordata</taxon>
        <taxon>Craniata</taxon>
        <taxon>Vertebrata</taxon>
        <taxon>Euteleostomi</taxon>
        <taxon>Lepidosauria</taxon>
        <taxon>Squamata</taxon>
        <taxon>Bifurcata</taxon>
        <taxon>Gekkota</taxon>
        <taxon>Sphaerodactylidae</taxon>
        <taxon>Sphaerodactylus</taxon>
    </lineage>
</organism>
<sequence>MRRFPILSPSLESLLKISGMSVLLFLVTGLILCVSDETKQEESSNLAIQETQGKMNLLWMAILYPNMYEHLHKGNWIHAICEVKPSRNLEAGKPQVNGQVLFQQVYPHGKLNAIFYLDGFPPDSNAAGRAIHIHEFGDLSMGCDSAGGHYNPFKVNHPFHPGDFGNFYPQDGKIRLSMSNLQPSLFNKQAILGRSVVIHENADDMGKGNNSGSLEHGNAGKRLACCVIGFCKEEMWVKAHEELLKTEG</sequence>
<comment type="caution">
    <text evidence="1">The sequence shown here is derived from an EMBL/GenBank/DDBJ whole genome shotgun (WGS) entry which is preliminary data.</text>
</comment>
<evidence type="ECO:0000313" key="2">
    <source>
        <dbReference type="Proteomes" id="UP000827872"/>
    </source>
</evidence>
<dbReference type="Proteomes" id="UP000827872">
    <property type="component" value="Linkage Group LG10"/>
</dbReference>
<name>A0ACB8E6Y5_9SAUR</name>
<evidence type="ECO:0000313" key="1">
    <source>
        <dbReference type="EMBL" id="KAH7988043.1"/>
    </source>
</evidence>
<keyword evidence="2" id="KW-1185">Reference proteome</keyword>
<gene>
    <name evidence="1" type="ORF">K3G42_005148</name>
</gene>
<dbReference type="EMBL" id="CM037623">
    <property type="protein sequence ID" value="KAH7988043.1"/>
    <property type="molecule type" value="Genomic_DNA"/>
</dbReference>
<reference evidence="1" key="1">
    <citation type="submission" date="2021-08" db="EMBL/GenBank/DDBJ databases">
        <title>The first chromosome-level gecko genome reveals the dynamic sex chromosomes of Neotropical dwarf geckos (Sphaerodactylidae: Sphaerodactylus).</title>
        <authorList>
            <person name="Pinto B.J."/>
            <person name="Keating S.E."/>
            <person name="Gamble T."/>
        </authorList>
    </citation>
    <scope>NUCLEOTIDE SEQUENCE</scope>
    <source>
        <strain evidence="1">TG3544</strain>
    </source>
</reference>